<dbReference type="Pfam" id="PF02434">
    <property type="entry name" value="Fringe"/>
    <property type="match status" value="1"/>
</dbReference>
<keyword evidence="5" id="KW-0328">Glycosyltransferase</keyword>
<dbReference type="EC" id="2.4.1.122" evidence="4"/>
<dbReference type="InterPro" id="IPR003378">
    <property type="entry name" value="Fringe-like_glycosylTrfase"/>
</dbReference>
<comment type="caution">
    <text evidence="14">The sequence shown here is derived from an EMBL/GenBank/DDBJ whole genome shotgun (WGS) entry which is preliminary data.</text>
</comment>
<dbReference type="PANTHER" id="PTHR23033:SF47">
    <property type="entry name" value="APPLE DOMAIN-CONTAINING PROTEIN-RELATED"/>
    <property type="match status" value="1"/>
</dbReference>
<comment type="similarity">
    <text evidence="3">Belongs to the glycosyltransferase 31 family. Beta3-Gal-T subfamily.</text>
</comment>
<accession>A0A8H6A276</accession>
<dbReference type="Proteomes" id="UP000541154">
    <property type="component" value="Unassembled WGS sequence"/>
</dbReference>
<evidence type="ECO:0000256" key="12">
    <source>
        <dbReference type="SAM" id="MobiDB-lite"/>
    </source>
</evidence>
<gene>
    <name evidence="14" type="ORF">ETB97_004959</name>
</gene>
<sequence>MPATEAMQRGALDPPPTPSPALPGSQYLAVDGVEEIDEEDVSEVVDDEEELGKVDDDEEGVEEEISDEEGGENVVYRSLIMMVELVGDGVGIEVGVSSVQPIQNLALRTPQLFPKPCASTTWNLDDPGSFRVGNSTLHSRQVDAVLATAAVTMLRVFCVHWITTIISGSNNTNPPECPELPGINDVLVVLKTGATEALQKVPVHFNTTLKCIPHFVLFSDFEEEIAGVQAHDVLRSVDESIKDTSLEFDLYNRLRKFGRAGLTSDDIGDDPSTPSGKPENRGWKLDKWKFLPMINETLRVRADAKWYVFMEADTYVVWPNLLKWLEKFDPSKPYYMGSQVNIGDLTFAHGGSGYVISQAAMHMVSDHRASRVEEYDRYTAESWAGDCVLGKALHDVGVSLFFSVPLLQGDTPWTFRYYGPKEDHHWCSPVVTYHHMVPDDIREMWRFESSWWAYVSTHPGPDICGDMRFDRIYQTEKEVLLHADVFEELAHPAFGELKDNWDNASSDENNDGVDNLEDCKARCRKDGKCHQYSYEPGKCFTSKVARRGTGKPGITSGWMPERINKKVRKLGTCKKPRWITP</sequence>
<dbReference type="InterPro" id="IPR026050">
    <property type="entry name" value="C1GALT1/C1GALT1_chp1"/>
</dbReference>
<dbReference type="EMBL" id="SPNV01000225">
    <property type="protein sequence ID" value="KAF5858028.1"/>
    <property type="molecule type" value="Genomic_DNA"/>
</dbReference>
<keyword evidence="8" id="KW-0547">Nucleotide-binding</keyword>
<keyword evidence="9" id="KW-0735">Signal-anchor</keyword>
<evidence type="ECO:0000256" key="1">
    <source>
        <dbReference type="ARBA" id="ARBA00004606"/>
    </source>
</evidence>
<comment type="pathway">
    <text evidence="2">Protein modification; protein glycosylation.</text>
</comment>
<evidence type="ECO:0000256" key="5">
    <source>
        <dbReference type="ARBA" id="ARBA00022676"/>
    </source>
</evidence>
<evidence type="ECO:0000313" key="14">
    <source>
        <dbReference type="EMBL" id="KAF5858028.1"/>
    </source>
</evidence>
<feature type="domain" description="Fringe-like glycosyltransferase" evidence="13">
    <location>
        <begin position="299"/>
        <end position="401"/>
    </location>
</feature>
<dbReference type="GO" id="GO:0016263">
    <property type="term" value="F:glycoprotein-N-acetylgalactosamine 3-beta-galactosyltransferase activity"/>
    <property type="evidence" value="ECO:0007669"/>
    <property type="project" value="UniProtKB-EC"/>
</dbReference>
<evidence type="ECO:0000256" key="9">
    <source>
        <dbReference type="ARBA" id="ARBA00022968"/>
    </source>
</evidence>
<keyword evidence="15" id="KW-1185">Reference proteome</keyword>
<keyword evidence="7" id="KW-0812">Transmembrane</keyword>
<reference evidence="14 15" key="1">
    <citation type="submission" date="2019-04" db="EMBL/GenBank/DDBJ databases">
        <title>Aspergillus burnettii sp. nov., novel species from soil in southeast Queensland.</title>
        <authorList>
            <person name="Gilchrist C.L.M."/>
            <person name="Pitt J.I."/>
            <person name="Lange L."/>
            <person name="Lacey H.J."/>
            <person name="Vuong D."/>
            <person name="Midgley D.J."/>
            <person name="Greenfield P."/>
            <person name="Bradbury M."/>
            <person name="Lacey E."/>
            <person name="Busk P.K."/>
            <person name="Pilgaard B."/>
            <person name="Chooi Y.H."/>
            <person name="Piggott A.M."/>
        </authorList>
    </citation>
    <scope>NUCLEOTIDE SEQUENCE [LARGE SCALE GENOMIC DNA]</scope>
    <source>
        <strain evidence="14 15">FRR 5400</strain>
    </source>
</reference>
<dbReference type="GO" id="GO:0000166">
    <property type="term" value="F:nucleotide binding"/>
    <property type="evidence" value="ECO:0007669"/>
    <property type="project" value="UniProtKB-KW"/>
</dbReference>
<feature type="region of interest" description="Disordered" evidence="12">
    <location>
        <begin position="37"/>
        <end position="69"/>
    </location>
</feature>
<evidence type="ECO:0000256" key="2">
    <source>
        <dbReference type="ARBA" id="ARBA00004922"/>
    </source>
</evidence>
<dbReference type="PANTHER" id="PTHR23033">
    <property type="entry name" value="BETA1,3-GALACTOSYLTRANSFERASE"/>
    <property type="match status" value="1"/>
</dbReference>
<evidence type="ECO:0000256" key="4">
    <source>
        <dbReference type="ARBA" id="ARBA00012557"/>
    </source>
</evidence>
<keyword evidence="6" id="KW-0808">Transferase</keyword>
<evidence type="ECO:0000256" key="3">
    <source>
        <dbReference type="ARBA" id="ARBA00006462"/>
    </source>
</evidence>
<evidence type="ECO:0000256" key="11">
    <source>
        <dbReference type="ARBA" id="ARBA00023136"/>
    </source>
</evidence>
<dbReference type="Gene3D" id="3.50.4.10">
    <property type="entry name" value="Hepatocyte Growth Factor"/>
    <property type="match status" value="1"/>
</dbReference>
<dbReference type="AlphaFoldDB" id="A0A8H6A276"/>
<evidence type="ECO:0000256" key="7">
    <source>
        <dbReference type="ARBA" id="ARBA00022692"/>
    </source>
</evidence>
<dbReference type="SUPFAM" id="SSF57414">
    <property type="entry name" value="Hairpin loop containing domain-like"/>
    <property type="match status" value="1"/>
</dbReference>
<feature type="region of interest" description="Disordered" evidence="12">
    <location>
        <begin position="1"/>
        <end position="25"/>
    </location>
</feature>
<keyword evidence="11" id="KW-0472">Membrane</keyword>
<protein>
    <recommendedName>
        <fullName evidence="4">N-acetylgalactosaminide beta-1,3-galactosyltransferase</fullName>
        <ecNumber evidence="4">2.4.1.122</ecNumber>
    </recommendedName>
</protein>
<evidence type="ECO:0000256" key="8">
    <source>
        <dbReference type="ARBA" id="ARBA00022741"/>
    </source>
</evidence>
<organism evidence="14 15">
    <name type="scientific">Petromyces alliaceus</name>
    <name type="common">Aspergillus alliaceus</name>
    <dbReference type="NCBI Taxonomy" id="209559"/>
    <lineage>
        <taxon>Eukaryota</taxon>
        <taxon>Fungi</taxon>
        <taxon>Dikarya</taxon>
        <taxon>Ascomycota</taxon>
        <taxon>Pezizomycotina</taxon>
        <taxon>Eurotiomycetes</taxon>
        <taxon>Eurotiomycetidae</taxon>
        <taxon>Eurotiales</taxon>
        <taxon>Aspergillaceae</taxon>
        <taxon>Aspergillus</taxon>
        <taxon>Aspergillus subgen. Circumdati</taxon>
    </lineage>
</organism>
<proteinExistence type="inferred from homology"/>
<dbReference type="GO" id="GO:0016020">
    <property type="term" value="C:membrane"/>
    <property type="evidence" value="ECO:0007669"/>
    <property type="project" value="UniProtKB-SubCell"/>
</dbReference>
<name>A0A8H6A276_PETAA</name>
<comment type="subcellular location">
    <subcellularLocation>
        <location evidence="1">Membrane</location>
        <topology evidence="1">Single-pass type II membrane protein</topology>
    </subcellularLocation>
</comment>
<keyword evidence="10" id="KW-1133">Transmembrane helix</keyword>
<evidence type="ECO:0000256" key="6">
    <source>
        <dbReference type="ARBA" id="ARBA00022679"/>
    </source>
</evidence>
<evidence type="ECO:0000259" key="13">
    <source>
        <dbReference type="Pfam" id="PF02434"/>
    </source>
</evidence>
<dbReference type="Gene3D" id="3.90.550.50">
    <property type="match status" value="1"/>
</dbReference>
<evidence type="ECO:0000313" key="15">
    <source>
        <dbReference type="Proteomes" id="UP000541154"/>
    </source>
</evidence>
<evidence type="ECO:0000256" key="10">
    <source>
        <dbReference type="ARBA" id="ARBA00022989"/>
    </source>
</evidence>